<keyword evidence="2" id="KW-1185">Reference proteome</keyword>
<reference evidence="1 2" key="1">
    <citation type="submission" date="2020-10" db="EMBL/GenBank/DDBJ databases">
        <title>Myceligenerans pegani sp. nov., an endophytic actinomycete isolated from Peganum harmala L. in Xinjiang, China.</title>
        <authorList>
            <person name="Xin L."/>
        </authorList>
    </citation>
    <scope>NUCLEOTIDE SEQUENCE [LARGE SCALE GENOMIC DNA]</scope>
    <source>
        <strain evidence="1 2">TRM65318</strain>
    </source>
</reference>
<gene>
    <name evidence="1" type="ORF">IHE71_21650</name>
</gene>
<dbReference type="RefSeq" id="WP_192864838.1">
    <property type="nucleotide sequence ID" value="NZ_JADAQT010000108.1"/>
</dbReference>
<name>A0ABR9N5B0_9MICO</name>
<evidence type="ECO:0000313" key="2">
    <source>
        <dbReference type="Proteomes" id="UP000625527"/>
    </source>
</evidence>
<accession>A0ABR9N5B0</accession>
<sequence length="96" mass="10984">MAKTEYYVLGEDGRQLDKLDDWTGFATDGTRVLTVAVSDDVTHLINFGDREGEWNVHEGVLRIWAWRGGPWLRTYGSWTYLEYTPYKAPTGPFVAP</sequence>
<proteinExistence type="predicted"/>
<dbReference type="Proteomes" id="UP000625527">
    <property type="component" value="Unassembled WGS sequence"/>
</dbReference>
<organism evidence="1 2">
    <name type="scientific">Myceligenerans pegani</name>
    <dbReference type="NCBI Taxonomy" id="2776917"/>
    <lineage>
        <taxon>Bacteria</taxon>
        <taxon>Bacillati</taxon>
        <taxon>Actinomycetota</taxon>
        <taxon>Actinomycetes</taxon>
        <taxon>Micrococcales</taxon>
        <taxon>Promicromonosporaceae</taxon>
        <taxon>Myceligenerans</taxon>
    </lineage>
</organism>
<protein>
    <submittedName>
        <fullName evidence="1">Uncharacterized protein</fullName>
    </submittedName>
</protein>
<comment type="caution">
    <text evidence="1">The sequence shown here is derived from an EMBL/GenBank/DDBJ whole genome shotgun (WGS) entry which is preliminary data.</text>
</comment>
<dbReference type="EMBL" id="JADAQT010000108">
    <property type="protein sequence ID" value="MBE1878304.1"/>
    <property type="molecule type" value="Genomic_DNA"/>
</dbReference>
<evidence type="ECO:0000313" key="1">
    <source>
        <dbReference type="EMBL" id="MBE1878304.1"/>
    </source>
</evidence>